<name>D4G8E7_RIEPU</name>
<evidence type="ECO:0000256" key="10">
    <source>
        <dbReference type="ARBA" id="ARBA00047767"/>
    </source>
</evidence>
<dbReference type="InterPro" id="IPR015963">
    <property type="entry name" value="Uridylate_kinase_bac"/>
</dbReference>
<dbReference type="UniPathway" id="UPA00159">
    <property type="reaction ID" value="UER00275"/>
</dbReference>
<keyword evidence="7 11" id="KW-0418">Kinase</keyword>
<dbReference type="GO" id="GO:0044210">
    <property type="term" value="P:'de novo' CTP biosynthetic process"/>
    <property type="evidence" value="ECO:0007669"/>
    <property type="project" value="UniProtKB-UniRule"/>
</dbReference>
<dbReference type="EMBL" id="CP001085">
    <property type="protein sequence ID" value="ADD79729.1"/>
    <property type="molecule type" value="Genomic_DNA"/>
</dbReference>
<dbReference type="AlphaFoldDB" id="D4G8E7"/>
<dbReference type="NCBIfam" id="TIGR02075">
    <property type="entry name" value="pyrH_bact"/>
    <property type="match status" value="1"/>
</dbReference>
<comment type="subcellular location">
    <subcellularLocation>
        <location evidence="1 11">Cytoplasm</location>
    </subcellularLocation>
</comment>
<feature type="binding site" evidence="11">
    <location>
        <position position="59"/>
    </location>
    <ligand>
        <name>ATP</name>
        <dbReference type="ChEBI" id="CHEBI:30616"/>
    </ligand>
</feature>
<evidence type="ECO:0000256" key="7">
    <source>
        <dbReference type="ARBA" id="ARBA00022777"/>
    </source>
</evidence>
<keyword evidence="9 11" id="KW-0665">Pyrimidine biosynthesis</keyword>
<dbReference type="HOGENOM" id="CLU_033861_0_0_6"/>
<dbReference type="PIRSF" id="PIRSF005650">
    <property type="entry name" value="Uridylate_kin"/>
    <property type="match status" value="1"/>
</dbReference>
<gene>
    <name evidence="11 13" type="primary">pyrH</name>
    <name evidence="13" type="ordered locus">RIEPE_0359</name>
</gene>
<dbReference type="InterPro" id="IPR011817">
    <property type="entry name" value="Uridylate_kinase"/>
</dbReference>
<comment type="caution">
    <text evidence="11">Lacks conserved residue(s) required for the propagation of feature annotation.</text>
</comment>
<dbReference type="eggNOG" id="COG0528">
    <property type="taxonomic scope" value="Bacteria"/>
</dbReference>
<comment type="activity regulation">
    <text evidence="11">Inhibited by UTP.</text>
</comment>
<feature type="binding site" evidence="11">
    <location>
        <begin position="16"/>
        <end position="19"/>
    </location>
    <ligand>
        <name>ATP</name>
        <dbReference type="ChEBI" id="CHEBI:30616"/>
    </ligand>
</feature>
<dbReference type="Proteomes" id="UP000001700">
    <property type="component" value="Chromosome"/>
</dbReference>
<comment type="similarity">
    <text evidence="3 11">Belongs to the UMP kinase family.</text>
</comment>
<feature type="binding site" evidence="11">
    <location>
        <begin position="139"/>
        <end position="146"/>
    </location>
    <ligand>
        <name>UMP</name>
        <dbReference type="ChEBI" id="CHEBI:57865"/>
    </ligand>
</feature>
<evidence type="ECO:0000256" key="8">
    <source>
        <dbReference type="ARBA" id="ARBA00022840"/>
    </source>
</evidence>
<comment type="catalytic activity">
    <reaction evidence="10 11">
        <text>UMP + ATP = UDP + ADP</text>
        <dbReference type="Rhea" id="RHEA:24400"/>
        <dbReference type="ChEBI" id="CHEBI:30616"/>
        <dbReference type="ChEBI" id="CHEBI:57865"/>
        <dbReference type="ChEBI" id="CHEBI:58223"/>
        <dbReference type="ChEBI" id="CHEBI:456216"/>
        <dbReference type="EC" id="2.7.4.22"/>
    </reaction>
</comment>
<dbReference type="GO" id="GO:0005829">
    <property type="term" value="C:cytosol"/>
    <property type="evidence" value="ECO:0007669"/>
    <property type="project" value="TreeGrafter"/>
</dbReference>
<protein>
    <recommendedName>
        <fullName evidence="11">Uridylate kinase</fullName>
        <shortName evidence="11">UK</shortName>
        <ecNumber evidence="11">2.7.4.22</ecNumber>
    </recommendedName>
    <alternativeName>
        <fullName evidence="11">Uridine monophosphate kinase</fullName>
        <shortName evidence="11">UMP kinase</shortName>
        <shortName evidence="11">UMPK</shortName>
    </alternativeName>
</protein>
<dbReference type="Gene3D" id="3.40.1160.10">
    <property type="entry name" value="Acetylglutamate kinase-like"/>
    <property type="match status" value="1"/>
</dbReference>
<evidence type="ECO:0000259" key="12">
    <source>
        <dbReference type="Pfam" id="PF00696"/>
    </source>
</evidence>
<dbReference type="OrthoDB" id="9807458at2"/>
<feature type="binding site" evidence="11">
    <location>
        <position position="63"/>
    </location>
    <ligand>
        <name>ATP</name>
        <dbReference type="ChEBI" id="CHEBI:30616"/>
    </ligand>
</feature>
<keyword evidence="14" id="KW-1185">Reference proteome</keyword>
<keyword evidence="5 11" id="KW-0808">Transferase</keyword>
<evidence type="ECO:0000256" key="2">
    <source>
        <dbReference type="ARBA" id="ARBA00004791"/>
    </source>
</evidence>
<evidence type="ECO:0000256" key="4">
    <source>
        <dbReference type="ARBA" id="ARBA00022490"/>
    </source>
</evidence>
<feature type="binding site" evidence="11">
    <location>
        <position position="58"/>
    </location>
    <ligand>
        <name>UMP</name>
        <dbReference type="ChEBI" id="CHEBI:57865"/>
    </ligand>
</feature>
<organism evidence="13 14">
    <name type="scientific">Riesia pediculicola (strain USDA)</name>
    <dbReference type="NCBI Taxonomy" id="515618"/>
    <lineage>
        <taxon>Bacteria</taxon>
        <taxon>Pseudomonadati</taxon>
        <taxon>Pseudomonadota</taxon>
        <taxon>Gammaproteobacteria</taxon>
        <taxon>Enterobacterales</taxon>
        <taxon>Enterobacteriaceae</taxon>
        <taxon>Candidatus Riesia</taxon>
    </lineage>
</organism>
<evidence type="ECO:0000313" key="14">
    <source>
        <dbReference type="Proteomes" id="UP000001700"/>
    </source>
</evidence>
<evidence type="ECO:0000256" key="11">
    <source>
        <dbReference type="HAMAP-Rule" id="MF_01220"/>
    </source>
</evidence>
<evidence type="ECO:0000313" key="13">
    <source>
        <dbReference type="EMBL" id="ADD79729.1"/>
    </source>
</evidence>
<dbReference type="InterPro" id="IPR036393">
    <property type="entry name" value="AceGlu_kinase-like_sf"/>
</dbReference>
<feature type="binding site" evidence="11">
    <location>
        <position position="172"/>
    </location>
    <ligand>
        <name>ATP</name>
        <dbReference type="ChEBI" id="CHEBI:30616"/>
    </ligand>
</feature>
<comment type="function">
    <text evidence="11">Catalyzes the reversible phosphorylation of UMP to UDP.</text>
</comment>
<dbReference type="GO" id="GO:0005524">
    <property type="term" value="F:ATP binding"/>
    <property type="evidence" value="ECO:0007669"/>
    <property type="project" value="UniProtKB-KW"/>
</dbReference>
<dbReference type="GO" id="GO:0006225">
    <property type="term" value="P:UDP biosynthetic process"/>
    <property type="evidence" value="ECO:0007669"/>
    <property type="project" value="TreeGrafter"/>
</dbReference>
<dbReference type="PANTHER" id="PTHR42833:SF4">
    <property type="entry name" value="URIDYLATE KINASE PUMPKIN, CHLOROPLASTIC"/>
    <property type="match status" value="1"/>
</dbReference>
<dbReference type="Pfam" id="PF00696">
    <property type="entry name" value="AA_kinase"/>
    <property type="match status" value="1"/>
</dbReference>
<dbReference type="InterPro" id="IPR001048">
    <property type="entry name" value="Asp/Glu/Uridylate_kinase"/>
</dbReference>
<dbReference type="EC" id="2.7.4.22" evidence="11"/>
<dbReference type="CDD" id="cd04254">
    <property type="entry name" value="AAK_UMPK-PyrH-Ec"/>
    <property type="match status" value="1"/>
</dbReference>
<sequence length="266" mass="29743">MFYQTPKPIYQRILLKISGEILRGSQNYGIDPVVLNRIAIEIKELVGLSVQIGIVIGGGNFLRGDRLEKFGIERVSADHMGMLATVINGLAMNDALNQAKVQNKLMCSISLNGICKRYNWTEAIDLLRNNKVVIFSGGIGNPFFTTDSAACLRGIEIRADLILKATKVDGIYSSDPSKSKDAILYENLTYQEVIQKELKIMDLTALDLARNHDFPIRIFNINKSGALFRIITGSKEGTLVSSKNKRQLQLLRKTRGKYDSKFKNRS</sequence>
<feature type="binding site" evidence="11">
    <location>
        <position position="78"/>
    </location>
    <ligand>
        <name>UMP</name>
        <dbReference type="ChEBI" id="CHEBI:57865"/>
    </ligand>
</feature>
<evidence type="ECO:0000256" key="5">
    <source>
        <dbReference type="ARBA" id="ARBA00022679"/>
    </source>
</evidence>
<evidence type="ECO:0000256" key="6">
    <source>
        <dbReference type="ARBA" id="ARBA00022741"/>
    </source>
</evidence>
<reference evidence="13" key="1">
    <citation type="submission" date="2008-05" db="EMBL/GenBank/DDBJ databases">
        <title>Genome sequence of Riesia pediculicola USDA.</title>
        <authorList>
            <person name="Kirkness E.F."/>
        </authorList>
    </citation>
    <scope>NUCLEOTIDE SEQUENCE [LARGE SCALE GENOMIC DNA]</scope>
    <source>
        <strain evidence="13">USDA</strain>
    </source>
</reference>
<keyword evidence="6 11" id="KW-0547">Nucleotide-binding</keyword>
<dbReference type="RefSeq" id="WP_013087715.1">
    <property type="nucleotide sequence ID" value="NC_014109.1"/>
</dbReference>
<comment type="pathway">
    <text evidence="2 11">Pyrimidine metabolism; CTP biosynthesis via de novo pathway; UDP from UMP (UMPK route): step 1/1.</text>
</comment>
<feature type="binding site" evidence="11">
    <location>
        <position position="175"/>
    </location>
    <ligand>
        <name>ATP</name>
        <dbReference type="ChEBI" id="CHEBI:30616"/>
    </ligand>
</feature>
<dbReference type="FunFam" id="3.40.1160.10:FF:000001">
    <property type="entry name" value="Uridylate kinase"/>
    <property type="match status" value="1"/>
</dbReference>
<dbReference type="STRING" id="515618.RIEPE_0359"/>
<proteinExistence type="inferred from homology"/>
<dbReference type="PANTHER" id="PTHR42833">
    <property type="entry name" value="URIDYLATE KINASE"/>
    <property type="match status" value="1"/>
</dbReference>
<dbReference type="KEGG" id="rip:RIEPE_0359"/>
<keyword evidence="4 11" id="KW-0963">Cytoplasm</keyword>
<feature type="domain" description="Aspartate/glutamate/uridylate kinase" evidence="12">
    <location>
        <begin position="12"/>
        <end position="220"/>
    </location>
</feature>
<comment type="subunit">
    <text evidence="11">Homohexamer.</text>
</comment>
<evidence type="ECO:0000256" key="9">
    <source>
        <dbReference type="ARBA" id="ARBA00022975"/>
    </source>
</evidence>
<dbReference type="SUPFAM" id="SSF53633">
    <property type="entry name" value="Carbamate kinase-like"/>
    <property type="match status" value="1"/>
</dbReference>
<evidence type="ECO:0000256" key="3">
    <source>
        <dbReference type="ARBA" id="ARBA00007614"/>
    </source>
</evidence>
<dbReference type="GO" id="GO:0033862">
    <property type="term" value="F:UMP kinase activity"/>
    <property type="evidence" value="ECO:0007669"/>
    <property type="project" value="UniProtKB-EC"/>
</dbReference>
<evidence type="ECO:0000256" key="1">
    <source>
        <dbReference type="ARBA" id="ARBA00004496"/>
    </source>
</evidence>
<feature type="binding site" evidence="11">
    <location>
        <position position="166"/>
    </location>
    <ligand>
        <name>ATP</name>
        <dbReference type="ChEBI" id="CHEBI:30616"/>
    </ligand>
</feature>
<dbReference type="HAMAP" id="MF_01220_B">
    <property type="entry name" value="PyrH_B"/>
    <property type="match status" value="1"/>
</dbReference>
<accession>D4G8E7</accession>
<keyword evidence="8 11" id="KW-0067">ATP-binding</keyword>